<feature type="transmembrane region" description="Helical" evidence="1">
    <location>
        <begin position="142"/>
        <end position="167"/>
    </location>
</feature>
<feature type="transmembrane region" description="Helical" evidence="1">
    <location>
        <begin position="112"/>
        <end position="130"/>
    </location>
</feature>
<dbReference type="Pfam" id="PF05857">
    <property type="entry name" value="TraX"/>
    <property type="match status" value="1"/>
</dbReference>
<feature type="transmembrane region" description="Helical" evidence="1">
    <location>
        <begin position="20"/>
        <end position="42"/>
    </location>
</feature>
<evidence type="ECO:0000313" key="3">
    <source>
        <dbReference type="Proteomes" id="UP000183039"/>
    </source>
</evidence>
<organism evidence="2 3">
    <name type="scientific">Enterococcus silesiacus</name>
    <dbReference type="NCBI Taxonomy" id="332949"/>
    <lineage>
        <taxon>Bacteria</taxon>
        <taxon>Bacillati</taxon>
        <taxon>Bacillota</taxon>
        <taxon>Bacilli</taxon>
        <taxon>Lactobacillales</taxon>
        <taxon>Enterococcaceae</taxon>
        <taxon>Enterococcus</taxon>
    </lineage>
</organism>
<keyword evidence="1" id="KW-0472">Membrane</keyword>
<sequence length="257" mass="30043">MLVEKRKEGNKKMNKKLDAFHLKIIAVTAMAINHAGIIFAWSHSANTIGLYAMSEFVGRFTFPIMAYLLVEGFHYTKNLRKYCMRLILFWLVSIYPFYLMHNPTYTFSITDIPNNIFFTLLMGLLMMIVYSRTNNKAIHVLIVLGFSLLTVLSDWSIVGVLIIWSFYVNHNQKGKTQTIISTFIIFEIISIVGLIMNNASPSWIAEAFSQFGFLVVLFLLLQYNGERGYSPKWIKWGFYWFYPIHLVVFELIRYFIF</sequence>
<comment type="caution">
    <text evidence="2">The sequence shown here is derived from an EMBL/GenBank/DDBJ whole genome shotgun (WGS) entry which is preliminary data.</text>
</comment>
<feature type="transmembrane region" description="Helical" evidence="1">
    <location>
        <begin position="179"/>
        <end position="196"/>
    </location>
</feature>
<evidence type="ECO:0000313" key="2">
    <source>
        <dbReference type="EMBL" id="OJG91662.1"/>
    </source>
</evidence>
<evidence type="ECO:0000256" key="1">
    <source>
        <dbReference type="SAM" id="Phobius"/>
    </source>
</evidence>
<keyword evidence="1" id="KW-0812">Transmembrane</keyword>
<feature type="transmembrane region" description="Helical" evidence="1">
    <location>
        <begin position="236"/>
        <end position="256"/>
    </location>
</feature>
<dbReference type="AlphaFoldDB" id="A0AA91GAS3"/>
<feature type="transmembrane region" description="Helical" evidence="1">
    <location>
        <begin position="48"/>
        <end position="70"/>
    </location>
</feature>
<dbReference type="Proteomes" id="UP000183039">
    <property type="component" value="Unassembled WGS sequence"/>
</dbReference>
<dbReference type="InterPro" id="IPR008875">
    <property type="entry name" value="TraX"/>
</dbReference>
<protein>
    <recommendedName>
        <fullName evidence="4">Fimbrial assembly protein fimC</fullName>
    </recommendedName>
</protein>
<keyword evidence="1" id="KW-1133">Transmembrane helix</keyword>
<name>A0AA91GAS3_9ENTE</name>
<reference evidence="2 3" key="1">
    <citation type="submission" date="2014-12" db="EMBL/GenBank/DDBJ databases">
        <title>Draft genome sequences of 29 type strains of Enterococci.</title>
        <authorList>
            <person name="Zhong Z."/>
            <person name="Sun Z."/>
            <person name="Liu W."/>
            <person name="Zhang W."/>
            <person name="Zhang H."/>
        </authorList>
    </citation>
    <scope>NUCLEOTIDE SEQUENCE [LARGE SCALE GENOMIC DNA]</scope>
    <source>
        <strain evidence="2 3">DSM 22801</strain>
    </source>
</reference>
<gene>
    <name evidence="2" type="ORF">RV15_GL000546</name>
</gene>
<feature type="transmembrane region" description="Helical" evidence="1">
    <location>
        <begin position="82"/>
        <end position="100"/>
    </location>
</feature>
<dbReference type="EMBL" id="JXLC01000012">
    <property type="protein sequence ID" value="OJG91662.1"/>
    <property type="molecule type" value="Genomic_DNA"/>
</dbReference>
<accession>A0AA91GAS3</accession>
<evidence type="ECO:0008006" key="4">
    <source>
        <dbReference type="Google" id="ProtNLM"/>
    </source>
</evidence>
<feature type="transmembrane region" description="Helical" evidence="1">
    <location>
        <begin position="203"/>
        <end position="224"/>
    </location>
</feature>
<proteinExistence type="predicted"/>